<dbReference type="SUPFAM" id="SSF53254">
    <property type="entry name" value="Phosphoglycerate mutase-like"/>
    <property type="match status" value="1"/>
</dbReference>
<sequence>MRGGAGTTPQSYRKDTILSPSDSSVVIRPPIIHHSKSPIHHSKSPVFETPTPFSPTTPSLFLSPNMSSLISGVHIVFLQCAEAAADLPPNPDNPPCECLSDLTNLQVRATNTVATGVHLPDGLTAKGATDCLDFVEDVKRKLDNVYLLASSPLNRAIETVQGVQPAFKLVGPFHPPRGQDNGWLRGLLAPPHPLTPLETSIYVHPGLREATNRPPDLPGTPVVQTLDNGLTRRYASLLRVRGGTGEDALTILPGEQKVDLTRLVWPGGNPWHTRRQRMLAVIDTPKIADIEAAAREARIWLRKWAARVLSAHQERGGRGTPRIVVFTHGGIMNFLMQQWHTDHRQRLSDGRWVFHSPTVLNNLDATVFTFDSMADDDAVLRELPRNAYYTRTLGQYYRHLGSDPSRPYRNPDGRLLDQKAAHRGFIEDTAEEVQDLGLRWWSTLVIFSNWIGLGRSQELHTVVDPFRWDDEDLVVEEEISMDEDSGYADEEEDSMDEHLGYTDEEEDFMDEGLGYTDEDSDSDGNDDDLEMHDA</sequence>
<dbReference type="Gene3D" id="3.40.50.1240">
    <property type="entry name" value="Phosphoglycerate mutase-like"/>
    <property type="match status" value="1"/>
</dbReference>
<evidence type="ECO:0000256" key="1">
    <source>
        <dbReference type="SAM" id="MobiDB-lite"/>
    </source>
</evidence>
<accession>A0AA40DND8</accession>
<keyword evidence="3" id="KW-1185">Reference proteome</keyword>
<dbReference type="AlphaFoldDB" id="A0AA40DND8"/>
<feature type="compositionally biased region" description="Acidic residues" evidence="1">
    <location>
        <begin position="502"/>
        <end position="534"/>
    </location>
</feature>
<reference evidence="2" key="1">
    <citation type="submission" date="2023-06" db="EMBL/GenBank/DDBJ databases">
        <title>Genome-scale phylogeny and comparative genomics of the fungal order Sordariales.</title>
        <authorList>
            <consortium name="Lawrence Berkeley National Laboratory"/>
            <person name="Hensen N."/>
            <person name="Bonometti L."/>
            <person name="Westerberg I."/>
            <person name="Brannstrom I.O."/>
            <person name="Guillou S."/>
            <person name="Cros-Aarteil S."/>
            <person name="Calhoun S."/>
            <person name="Haridas S."/>
            <person name="Kuo A."/>
            <person name="Mondo S."/>
            <person name="Pangilinan J."/>
            <person name="Riley R."/>
            <person name="Labutti K."/>
            <person name="Andreopoulos B."/>
            <person name="Lipzen A."/>
            <person name="Chen C."/>
            <person name="Yanf M."/>
            <person name="Daum C."/>
            <person name="Ng V."/>
            <person name="Clum A."/>
            <person name="Steindorff A."/>
            <person name="Ohm R."/>
            <person name="Martin F."/>
            <person name="Silar P."/>
            <person name="Natvig D."/>
            <person name="Lalanne C."/>
            <person name="Gautier V."/>
            <person name="Ament-Velasquez S.L."/>
            <person name="Kruys A."/>
            <person name="Hutchinson M.I."/>
            <person name="Powell A.J."/>
            <person name="Barry K."/>
            <person name="Miller A.N."/>
            <person name="Grigoriev I.V."/>
            <person name="Debuchy R."/>
            <person name="Gladieux P."/>
            <person name="Thoren M.H."/>
            <person name="Johannesson H."/>
        </authorList>
    </citation>
    <scope>NUCLEOTIDE SEQUENCE</scope>
    <source>
        <strain evidence="2">CBS 540.89</strain>
    </source>
</reference>
<feature type="region of interest" description="Disordered" evidence="1">
    <location>
        <begin position="479"/>
        <end position="534"/>
    </location>
</feature>
<name>A0AA40DND8_9PEZI</name>
<organism evidence="2 3">
    <name type="scientific">Apiosordaria backusii</name>
    <dbReference type="NCBI Taxonomy" id="314023"/>
    <lineage>
        <taxon>Eukaryota</taxon>
        <taxon>Fungi</taxon>
        <taxon>Dikarya</taxon>
        <taxon>Ascomycota</taxon>
        <taxon>Pezizomycotina</taxon>
        <taxon>Sordariomycetes</taxon>
        <taxon>Sordariomycetidae</taxon>
        <taxon>Sordariales</taxon>
        <taxon>Lasiosphaeriaceae</taxon>
        <taxon>Apiosordaria</taxon>
    </lineage>
</organism>
<protein>
    <submittedName>
        <fullName evidence="2">Uncharacterized protein</fullName>
    </submittedName>
</protein>
<dbReference type="EMBL" id="JAUKTV010000019">
    <property type="protein sequence ID" value="KAK0707227.1"/>
    <property type="molecule type" value="Genomic_DNA"/>
</dbReference>
<dbReference type="InterPro" id="IPR029033">
    <property type="entry name" value="His_PPase_superfam"/>
</dbReference>
<dbReference type="Proteomes" id="UP001172159">
    <property type="component" value="Unassembled WGS sequence"/>
</dbReference>
<evidence type="ECO:0000313" key="3">
    <source>
        <dbReference type="Proteomes" id="UP001172159"/>
    </source>
</evidence>
<gene>
    <name evidence="2" type="ORF">B0T21DRAFT_377419</name>
</gene>
<evidence type="ECO:0000313" key="2">
    <source>
        <dbReference type="EMBL" id="KAK0707227.1"/>
    </source>
</evidence>
<proteinExistence type="predicted"/>
<feature type="compositionally biased region" description="Acidic residues" evidence="1">
    <location>
        <begin position="479"/>
        <end position="495"/>
    </location>
</feature>
<comment type="caution">
    <text evidence="2">The sequence shown here is derived from an EMBL/GenBank/DDBJ whole genome shotgun (WGS) entry which is preliminary data.</text>
</comment>